<evidence type="ECO:0000313" key="3">
    <source>
        <dbReference type="Proteomes" id="UP001345013"/>
    </source>
</evidence>
<dbReference type="Proteomes" id="UP001345013">
    <property type="component" value="Unassembled WGS sequence"/>
</dbReference>
<proteinExistence type="predicted"/>
<feature type="compositionally biased region" description="Basic residues" evidence="1">
    <location>
        <begin position="208"/>
        <end position="217"/>
    </location>
</feature>
<accession>A0ABR0KFY9</accession>
<feature type="compositionally biased region" description="Basic and acidic residues" evidence="1">
    <location>
        <begin position="218"/>
        <end position="229"/>
    </location>
</feature>
<dbReference type="PANTHER" id="PTHR40132:SF1">
    <property type="entry name" value="PRE-MRNA-SPLICING FACTOR 38B"/>
    <property type="match status" value="1"/>
</dbReference>
<dbReference type="PANTHER" id="PTHR40132">
    <property type="entry name" value="PRE-MRNA-SPLICING FACTOR 38B"/>
    <property type="match status" value="1"/>
</dbReference>
<keyword evidence="3" id="KW-1185">Reference proteome</keyword>
<feature type="compositionally biased region" description="Basic and acidic residues" evidence="1">
    <location>
        <begin position="198"/>
        <end position="207"/>
    </location>
</feature>
<gene>
    <name evidence="2" type="ORF">LTR24_003172</name>
</gene>
<evidence type="ECO:0000256" key="1">
    <source>
        <dbReference type="SAM" id="MobiDB-lite"/>
    </source>
</evidence>
<organism evidence="2 3">
    <name type="scientific">Lithohypha guttulata</name>
    <dbReference type="NCBI Taxonomy" id="1690604"/>
    <lineage>
        <taxon>Eukaryota</taxon>
        <taxon>Fungi</taxon>
        <taxon>Dikarya</taxon>
        <taxon>Ascomycota</taxon>
        <taxon>Pezizomycotina</taxon>
        <taxon>Eurotiomycetes</taxon>
        <taxon>Chaetothyriomycetidae</taxon>
        <taxon>Chaetothyriales</taxon>
        <taxon>Trichomeriaceae</taxon>
        <taxon>Lithohypha</taxon>
    </lineage>
</organism>
<feature type="compositionally biased region" description="Basic and acidic residues" evidence="1">
    <location>
        <begin position="63"/>
        <end position="100"/>
    </location>
</feature>
<dbReference type="EMBL" id="JAVRRG010000029">
    <property type="protein sequence ID" value="KAK5095205.1"/>
    <property type="molecule type" value="Genomic_DNA"/>
</dbReference>
<feature type="region of interest" description="Disordered" evidence="1">
    <location>
        <begin position="63"/>
        <end position="326"/>
    </location>
</feature>
<feature type="compositionally biased region" description="Basic and acidic residues" evidence="1">
    <location>
        <begin position="117"/>
        <end position="139"/>
    </location>
</feature>
<sequence>MPSETDFDDDYVARLLAEDAKKTSHKYAAQGLSAFAPKRRAADLPKPNTRFLSHIVREADHHNAALKRKEEQESQRRLRALSHADEHSRKRLRADESDQRKRSRMLKDVLGAAQSRSDGRRRIAMTDRSHPNQDQQEHARRQHSHERHISPDGSRRSRRRKNEKSPATGGTVYAEPRRRHSNTDSLARSQLDGPGGKVEPEDAGPVRKRDRGAHRARSGIDDHFTKDYDPSQDVSLGSDHGGDDNDDDDDWDLALEAMRDRAKWKQNQAARMREAGFGETEISNWEKGRSKGDSSSVKWSRKGEVREWDAGLLKQTPGEKGPGCRS</sequence>
<comment type="caution">
    <text evidence="2">The sequence shown here is derived from an EMBL/GenBank/DDBJ whole genome shotgun (WGS) entry which is preliminary data.</text>
</comment>
<evidence type="ECO:0008006" key="4">
    <source>
        <dbReference type="Google" id="ProtNLM"/>
    </source>
</evidence>
<feature type="compositionally biased region" description="Acidic residues" evidence="1">
    <location>
        <begin position="244"/>
        <end position="253"/>
    </location>
</feature>
<reference evidence="2 3" key="1">
    <citation type="submission" date="2023-08" db="EMBL/GenBank/DDBJ databases">
        <title>Black Yeasts Isolated from many extreme environments.</title>
        <authorList>
            <person name="Coleine C."/>
            <person name="Stajich J.E."/>
            <person name="Selbmann L."/>
        </authorList>
    </citation>
    <scope>NUCLEOTIDE SEQUENCE [LARGE SCALE GENOMIC DNA]</scope>
    <source>
        <strain evidence="2 3">CCFEE 5885</strain>
    </source>
</reference>
<protein>
    <recommendedName>
        <fullName evidence="4">Pre-mRNA-splicing factor 38B</fullName>
    </recommendedName>
</protein>
<evidence type="ECO:0000313" key="2">
    <source>
        <dbReference type="EMBL" id="KAK5095205.1"/>
    </source>
</evidence>
<name>A0ABR0KFY9_9EURO</name>